<proteinExistence type="predicted"/>
<evidence type="ECO:0000313" key="2">
    <source>
        <dbReference type="Proteomes" id="UP000317171"/>
    </source>
</evidence>
<accession>A0A517RBB9</accession>
<reference evidence="1 2" key="1">
    <citation type="submission" date="2019-02" db="EMBL/GenBank/DDBJ databases">
        <title>Deep-cultivation of Planctomycetes and their phenomic and genomic characterization uncovers novel biology.</title>
        <authorList>
            <person name="Wiegand S."/>
            <person name="Jogler M."/>
            <person name="Boedeker C."/>
            <person name="Pinto D."/>
            <person name="Vollmers J."/>
            <person name="Rivas-Marin E."/>
            <person name="Kohn T."/>
            <person name="Peeters S.H."/>
            <person name="Heuer A."/>
            <person name="Rast P."/>
            <person name="Oberbeckmann S."/>
            <person name="Bunk B."/>
            <person name="Jeske O."/>
            <person name="Meyerdierks A."/>
            <person name="Storesund J.E."/>
            <person name="Kallscheuer N."/>
            <person name="Luecker S."/>
            <person name="Lage O.M."/>
            <person name="Pohl T."/>
            <person name="Merkel B.J."/>
            <person name="Hornburger P."/>
            <person name="Mueller R.-W."/>
            <person name="Bruemmer F."/>
            <person name="Labrenz M."/>
            <person name="Spormann A.M."/>
            <person name="Op den Camp H."/>
            <person name="Overmann J."/>
            <person name="Amann R."/>
            <person name="Jetten M.S.M."/>
            <person name="Mascher T."/>
            <person name="Medema M.H."/>
            <person name="Devos D.P."/>
            <person name="Kaster A.-K."/>
            <person name="Ovreas L."/>
            <person name="Rohde M."/>
            <person name="Galperin M.Y."/>
            <person name="Jogler C."/>
        </authorList>
    </citation>
    <scope>NUCLEOTIDE SEQUENCE [LARGE SCALE GENOMIC DNA]</scope>
    <source>
        <strain evidence="1 2">Pan241w</strain>
    </source>
</reference>
<name>A0A517RBB9_9PLAN</name>
<dbReference type="RefSeq" id="WP_145212188.1">
    <property type="nucleotide sequence ID" value="NZ_CP036269.1"/>
</dbReference>
<gene>
    <name evidence="1" type="ORF">Pan241w_11720</name>
</gene>
<dbReference type="AlphaFoldDB" id="A0A517RBB9"/>
<sequence>MPGSLVEMPRPRKEVIVRTYSMAIAARLRELRDERDWLVEDVIDRIALCGSLYVCRSKKCGKSHEGLTTSRPVKCPYCGGSTKKEQLIVATRLMFFWEKGKQANGADMPIDFYPIIAAVYGYKYPHEWLPRWTPKYLDI</sequence>
<evidence type="ECO:0000313" key="1">
    <source>
        <dbReference type="EMBL" id="QDT41113.1"/>
    </source>
</evidence>
<keyword evidence="2" id="KW-1185">Reference proteome</keyword>
<dbReference type="Proteomes" id="UP000317171">
    <property type="component" value="Chromosome"/>
</dbReference>
<dbReference type="EMBL" id="CP036269">
    <property type="protein sequence ID" value="QDT41113.1"/>
    <property type="molecule type" value="Genomic_DNA"/>
</dbReference>
<protein>
    <submittedName>
        <fullName evidence="1">Uncharacterized protein</fullName>
    </submittedName>
</protein>
<organism evidence="1 2">
    <name type="scientific">Gimesia alba</name>
    <dbReference type="NCBI Taxonomy" id="2527973"/>
    <lineage>
        <taxon>Bacteria</taxon>
        <taxon>Pseudomonadati</taxon>
        <taxon>Planctomycetota</taxon>
        <taxon>Planctomycetia</taxon>
        <taxon>Planctomycetales</taxon>
        <taxon>Planctomycetaceae</taxon>
        <taxon>Gimesia</taxon>
    </lineage>
</organism>
<dbReference type="KEGG" id="gaz:Pan241w_11720"/>